<protein>
    <submittedName>
        <fullName evidence="2">Uncharacterized protein</fullName>
    </submittedName>
</protein>
<feature type="compositionally biased region" description="Low complexity" evidence="1">
    <location>
        <begin position="1"/>
        <end position="10"/>
    </location>
</feature>
<proteinExistence type="predicted"/>
<feature type="region of interest" description="Disordered" evidence="1">
    <location>
        <begin position="201"/>
        <end position="221"/>
    </location>
</feature>
<sequence>MATRDTTTPASTPPSPSPRADAAPSDSETPGRSPDVVDITGGEEPWTASAARSTSDPPPPPPPPPPLRASKRAAARTATSTVSVEARKGKKKASGRASTAASVSSSSKKGSEDSGSTGPKKRAEGAGVETDPHAEEKAALPRAKRAKKSPDPAPSSTARTLAPAKTAEASCNDRGGFYLNKFMASFEPSRAVPERREAAALPTATPAQASFRHDSSAEVTETDVEPVMAELRALREEISRLRMLQGQGEPRWGPAASAPLLEVPTSAGTAPNTKGELPPPEVRFLTCGSFPEISKKSKGEYNPPQAHLLAASRMFRGLGLEPGKMKSPMSFVLMLRELECVKFKTSPAVLMAVFSGRLGSRGLTVMHFKEASEMSCLEDGSTNVNFSSGFSPSATLPGSTIQCSSYDDILDGIHGLNALGQEVWFDYMRKLASRLRTFVCKNKSADPSNTPTRVRANPHSRAFATWLVSLVPAALVTDTVTLAASTTGQTAYPLDFKTESTSEFPIQKLSTETSLSATEDSTLMALKLVRPVVSSEVAARAHDNARQRRDLLRELQTATMAEVFSRFDVTPPASNCPTSQEGATGTEFLLNKLLQQALSDLARRSALSLSEFVELVRGQTTSDYRPNKNMVPTVLENVCKGYRHLDLLQKIVQEGVEVKLKMSPPRQSVRPPNHGSARDRLNILRKNIRKEQEAWRCLVLDADLLEQWPEIIISPFGVVDKGGEDSKVSGRTIHDLSYPEGASINDFTDQDSINKPDYTHCDAVSREILRAKQQFPSAKIAVMTGDVATAFRNISIHSNSVYLFAGRIEEEGAIVIELSAPFGWTGSPGFYEIFGGAITHVHGSHTNALSPKGFFAYQITLTCLRTLDPHAARWTVRSGTPWCPSSVLTPSTPRNLPIGARASVSLVSNLIPKLGKSRYRSQIFKKLAGSSGAPTVPSCFLARSIDLCWVACAMWQPASAPLGHFCNAFASDKTTCIGFSTPQFPTI</sequence>
<gene>
    <name evidence="2" type="ORF">F441_00789</name>
</gene>
<dbReference type="EMBL" id="ANIX01000176">
    <property type="protein sequence ID" value="ETP26595.1"/>
    <property type="molecule type" value="Genomic_DNA"/>
</dbReference>
<comment type="caution">
    <text evidence="2">The sequence shown here is derived from an EMBL/GenBank/DDBJ whole genome shotgun (WGS) entry which is preliminary data.</text>
</comment>
<dbReference type="AlphaFoldDB" id="W2XUN2"/>
<feature type="compositionally biased region" description="Basic and acidic residues" evidence="1">
    <location>
        <begin position="130"/>
        <end position="139"/>
    </location>
</feature>
<feature type="compositionally biased region" description="Low complexity" evidence="1">
    <location>
        <begin position="95"/>
        <end position="118"/>
    </location>
</feature>
<evidence type="ECO:0000313" key="2">
    <source>
        <dbReference type="EMBL" id="ETP26595.1"/>
    </source>
</evidence>
<feature type="region of interest" description="Disordered" evidence="1">
    <location>
        <begin position="1"/>
        <end position="168"/>
    </location>
</feature>
<organism evidence="2 3">
    <name type="scientific">Phytophthora nicotianae CJ01A1</name>
    <dbReference type="NCBI Taxonomy" id="1317063"/>
    <lineage>
        <taxon>Eukaryota</taxon>
        <taxon>Sar</taxon>
        <taxon>Stramenopiles</taxon>
        <taxon>Oomycota</taxon>
        <taxon>Peronosporomycetes</taxon>
        <taxon>Peronosporales</taxon>
        <taxon>Peronosporaceae</taxon>
        <taxon>Phytophthora</taxon>
    </lineage>
</organism>
<reference evidence="2 3" key="1">
    <citation type="submission" date="2013-11" db="EMBL/GenBank/DDBJ databases">
        <title>The Genome Sequence of Phytophthora parasitica CJ01A1.</title>
        <authorList>
            <consortium name="The Broad Institute Genomics Platform"/>
            <person name="Russ C."/>
            <person name="Tyler B."/>
            <person name="Panabieres F."/>
            <person name="Shan W."/>
            <person name="Tripathy S."/>
            <person name="Grunwald N."/>
            <person name="Machado M."/>
            <person name="Johnson C.S."/>
            <person name="Walker B."/>
            <person name="Young S.K."/>
            <person name="Zeng Q."/>
            <person name="Gargeya S."/>
            <person name="Fitzgerald M."/>
            <person name="Haas B."/>
            <person name="Abouelleil A."/>
            <person name="Allen A.W."/>
            <person name="Alvarado L."/>
            <person name="Arachchi H.M."/>
            <person name="Berlin A.M."/>
            <person name="Chapman S.B."/>
            <person name="Gainer-Dewar J."/>
            <person name="Goldberg J."/>
            <person name="Griggs A."/>
            <person name="Gujja S."/>
            <person name="Hansen M."/>
            <person name="Howarth C."/>
            <person name="Imamovic A."/>
            <person name="Ireland A."/>
            <person name="Larimer J."/>
            <person name="McCowan C."/>
            <person name="Murphy C."/>
            <person name="Pearson M."/>
            <person name="Poon T.W."/>
            <person name="Priest M."/>
            <person name="Roberts A."/>
            <person name="Saif S."/>
            <person name="Shea T."/>
            <person name="Sisk P."/>
            <person name="Sykes S."/>
            <person name="Wortman J."/>
            <person name="Nusbaum C."/>
            <person name="Birren B."/>
        </authorList>
    </citation>
    <scope>NUCLEOTIDE SEQUENCE [LARGE SCALE GENOMIC DNA]</scope>
    <source>
        <strain evidence="2 3">CJ01A1</strain>
    </source>
</reference>
<evidence type="ECO:0000256" key="1">
    <source>
        <dbReference type="SAM" id="MobiDB-lite"/>
    </source>
</evidence>
<feature type="compositionally biased region" description="Low complexity" evidence="1">
    <location>
        <begin position="75"/>
        <end position="84"/>
    </location>
</feature>
<dbReference type="Proteomes" id="UP000018958">
    <property type="component" value="Unassembled WGS sequence"/>
</dbReference>
<accession>W2XUN2</accession>
<feature type="compositionally biased region" description="Low complexity" evidence="1">
    <location>
        <begin position="18"/>
        <end position="27"/>
    </location>
</feature>
<feature type="compositionally biased region" description="Pro residues" evidence="1">
    <location>
        <begin position="56"/>
        <end position="67"/>
    </location>
</feature>
<evidence type="ECO:0000313" key="3">
    <source>
        <dbReference type="Proteomes" id="UP000018958"/>
    </source>
</evidence>
<name>W2XUN2_PHYNI</name>